<sequence length="265" mass="28773">MPVCAIHLVSLAPSTTIPSFLTTLHSHKETLKPLVISRVIRWIILPTSLSTAELLAKNIHWDLLLILPSTDPLPAPIQKLIAHQWTVHAGVPSRLLQDFHSKNKNLLHPNKSAIPPLTGSLEKPKIASTAQGLELSPELRTWIQSFSTSEGSSAVSMLNLLAFKPGKKADYLHYGAEFARSIGSQRGGDAKIVGSVIHDGKNADGDVWNEVALAHYPSILHFADMLASADYQAVNQKYRVPSLRDTFILCTSEIGLDGFGGGAKL</sequence>
<dbReference type="Proteomes" id="UP000235786">
    <property type="component" value="Unassembled WGS sequence"/>
</dbReference>
<evidence type="ECO:0000313" key="2">
    <source>
        <dbReference type="Proteomes" id="UP000235786"/>
    </source>
</evidence>
<keyword evidence="2" id="KW-1185">Reference proteome</keyword>
<reference evidence="1 2" key="1">
    <citation type="submission" date="2016-04" db="EMBL/GenBank/DDBJ databases">
        <title>A degradative enzymes factory behind the ericoid mycorrhizal symbiosis.</title>
        <authorList>
            <consortium name="DOE Joint Genome Institute"/>
            <person name="Martino E."/>
            <person name="Morin E."/>
            <person name="Grelet G."/>
            <person name="Kuo A."/>
            <person name="Kohler A."/>
            <person name="Daghino S."/>
            <person name="Barry K."/>
            <person name="Choi C."/>
            <person name="Cichocki N."/>
            <person name="Clum A."/>
            <person name="Copeland A."/>
            <person name="Hainaut M."/>
            <person name="Haridas S."/>
            <person name="Labutti K."/>
            <person name="Lindquist E."/>
            <person name="Lipzen A."/>
            <person name="Khouja H.-R."/>
            <person name="Murat C."/>
            <person name="Ohm R."/>
            <person name="Olson A."/>
            <person name="Spatafora J."/>
            <person name="Veneault-Fourrey C."/>
            <person name="Henrissat B."/>
            <person name="Grigoriev I."/>
            <person name="Martin F."/>
            <person name="Perotto S."/>
        </authorList>
    </citation>
    <scope>NUCLEOTIDE SEQUENCE [LARGE SCALE GENOMIC DNA]</scope>
    <source>
        <strain evidence="1 2">F</strain>
    </source>
</reference>
<dbReference type="OrthoDB" id="265717at2759"/>
<dbReference type="PANTHER" id="PTHR40257:SF1">
    <property type="entry name" value="DUF1330 DOMAIN-CONTAINING PROTEIN"/>
    <property type="match status" value="1"/>
</dbReference>
<organism evidence="1 2">
    <name type="scientific">Hyaloscypha variabilis (strain UAMH 11265 / GT02V1 / F)</name>
    <name type="common">Meliniomyces variabilis</name>
    <dbReference type="NCBI Taxonomy" id="1149755"/>
    <lineage>
        <taxon>Eukaryota</taxon>
        <taxon>Fungi</taxon>
        <taxon>Dikarya</taxon>
        <taxon>Ascomycota</taxon>
        <taxon>Pezizomycotina</taxon>
        <taxon>Leotiomycetes</taxon>
        <taxon>Helotiales</taxon>
        <taxon>Hyaloscyphaceae</taxon>
        <taxon>Hyaloscypha</taxon>
        <taxon>Hyaloscypha variabilis</taxon>
    </lineage>
</organism>
<dbReference type="PANTHER" id="PTHR40257">
    <property type="match status" value="1"/>
</dbReference>
<evidence type="ECO:0008006" key="3">
    <source>
        <dbReference type="Google" id="ProtNLM"/>
    </source>
</evidence>
<proteinExistence type="predicted"/>
<protein>
    <recommendedName>
        <fullName evidence="3">DUF1330 domain-containing protein</fullName>
    </recommendedName>
</protein>
<evidence type="ECO:0000313" key="1">
    <source>
        <dbReference type="EMBL" id="PMD46590.1"/>
    </source>
</evidence>
<gene>
    <name evidence="1" type="ORF">L207DRAFT_480469</name>
</gene>
<name>A0A2J6S742_HYAVF</name>
<dbReference type="AlphaFoldDB" id="A0A2J6S742"/>
<dbReference type="EMBL" id="KZ613939">
    <property type="protein sequence ID" value="PMD46590.1"/>
    <property type="molecule type" value="Genomic_DNA"/>
</dbReference>
<dbReference type="Gene3D" id="3.30.70.100">
    <property type="match status" value="1"/>
</dbReference>
<accession>A0A2J6S742</accession>